<dbReference type="InterPro" id="IPR018376">
    <property type="entry name" value="Enoyl-CoA_hyd/isom_CS"/>
</dbReference>
<keyword evidence="6" id="KW-1185">Reference proteome</keyword>
<comment type="similarity">
    <text evidence="1 4">Belongs to the enoyl-CoA hydratase/isomerase family.</text>
</comment>
<protein>
    <submittedName>
        <fullName evidence="5">ClpP/crotonase</fullName>
    </submittedName>
</protein>
<dbReference type="Gene3D" id="3.90.226.10">
    <property type="entry name" value="2-enoyl-CoA Hydratase, Chain A, domain 1"/>
    <property type="match status" value="1"/>
</dbReference>
<dbReference type="GO" id="GO:0006635">
    <property type="term" value="P:fatty acid beta-oxidation"/>
    <property type="evidence" value="ECO:0007669"/>
    <property type="project" value="TreeGrafter"/>
</dbReference>
<evidence type="ECO:0000313" key="5">
    <source>
        <dbReference type="EMBL" id="KXS20461.1"/>
    </source>
</evidence>
<evidence type="ECO:0000313" key="6">
    <source>
        <dbReference type="Proteomes" id="UP000070544"/>
    </source>
</evidence>
<dbReference type="GO" id="GO:0016829">
    <property type="term" value="F:lyase activity"/>
    <property type="evidence" value="ECO:0007669"/>
    <property type="project" value="UniProtKB-KW"/>
</dbReference>
<feature type="non-terminal residue" evidence="5">
    <location>
        <position position="1"/>
    </location>
</feature>
<dbReference type="Pfam" id="PF00378">
    <property type="entry name" value="ECH_1"/>
    <property type="match status" value="1"/>
</dbReference>
<dbReference type="OMA" id="WERFEND"/>
<sequence length="210" mass="21905">ILTGTDPVFCAGLDLVEAGRTKSITDAAEMLFGGFGGLSFRRTLNKPVIAAVNGPATGGGFELALACDIVVASRDATFALPEVKHGLSPLGGGAANLARVIGYQNAMLLMLTGRTFSAVEMKDLGFVQTIVDPKDVLDTAISLAREIAANSPDAVRCAKAQAKLGLELGWQSANKGSLLLPEVGVAAMFAGSNFREGPRAFKEKRPANWK</sequence>
<gene>
    <name evidence="5" type="ORF">M427DRAFT_85960</name>
</gene>
<evidence type="ECO:0000256" key="2">
    <source>
        <dbReference type="ARBA" id="ARBA00023098"/>
    </source>
</evidence>
<name>A0A139AUQ0_GONPJ</name>
<keyword evidence="3" id="KW-0456">Lyase</keyword>
<accession>A0A139AUQ0</accession>
<dbReference type="EMBL" id="KQ965735">
    <property type="protein sequence ID" value="KXS20461.1"/>
    <property type="molecule type" value="Genomic_DNA"/>
</dbReference>
<keyword evidence="2" id="KW-0443">Lipid metabolism</keyword>
<feature type="non-terminal residue" evidence="5">
    <location>
        <position position="210"/>
    </location>
</feature>
<reference evidence="5 6" key="1">
    <citation type="journal article" date="2015" name="Genome Biol. Evol.">
        <title>Phylogenomic analyses indicate that early fungi evolved digesting cell walls of algal ancestors of land plants.</title>
        <authorList>
            <person name="Chang Y."/>
            <person name="Wang S."/>
            <person name="Sekimoto S."/>
            <person name="Aerts A.L."/>
            <person name="Choi C."/>
            <person name="Clum A."/>
            <person name="LaButti K.M."/>
            <person name="Lindquist E.A."/>
            <person name="Yee Ngan C."/>
            <person name="Ohm R.A."/>
            <person name="Salamov A.A."/>
            <person name="Grigoriev I.V."/>
            <person name="Spatafora J.W."/>
            <person name="Berbee M.L."/>
        </authorList>
    </citation>
    <scope>NUCLEOTIDE SEQUENCE [LARGE SCALE GENOMIC DNA]</scope>
    <source>
        <strain evidence="5 6">JEL478</strain>
    </source>
</reference>
<evidence type="ECO:0000256" key="3">
    <source>
        <dbReference type="ARBA" id="ARBA00023239"/>
    </source>
</evidence>
<dbReference type="InterPro" id="IPR029045">
    <property type="entry name" value="ClpP/crotonase-like_dom_sf"/>
</dbReference>
<organism evidence="5 6">
    <name type="scientific">Gonapodya prolifera (strain JEL478)</name>
    <name type="common">Monoblepharis prolifera</name>
    <dbReference type="NCBI Taxonomy" id="1344416"/>
    <lineage>
        <taxon>Eukaryota</taxon>
        <taxon>Fungi</taxon>
        <taxon>Fungi incertae sedis</taxon>
        <taxon>Chytridiomycota</taxon>
        <taxon>Chytridiomycota incertae sedis</taxon>
        <taxon>Monoblepharidomycetes</taxon>
        <taxon>Monoblepharidales</taxon>
        <taxon>Gonapodyaceae</taxon>
        <taxon>Gonapodya</taxon>
    </lineage>
</organism>
<dbReference type="PANTHER" id="PTHR11941:SF169">
    <property type="entry name" value="(7AS)-7A-METHYL-1,5-DIOXO-2,3,5,6,7,7A-HEXAHYDRO-1H-INDENE-CARBOXYL-COA HYDROLASE"/>
    <property type="match status" value="1"/>
</dbReference>
<dbReference type="Proteomes" id="UP000070544">
    <property type="component" value="Unassembled WGS sequence"/>
</dbReference>
<dbReference type="STRING" id="1344416.A0A139AUQ0"/>
<proteinExistence type="inferred from homology"/>
<dbReference type="AlphaFoldDB" id="A0A139AUQ0"/>
<dbReference type="PANTHER" id="PTHR11941">
    <property type="entry name" value="ENOYL-COA HYDRATASE-RELATED"/>
    <property type="match status" value="1"/>
</dbReference>
<dbReference type="CDD" id="cd06558">
    <property type="entry name" value="crotonase-like"/>
    <property type="match status" value="1"/>
</dbReference>
<dbReference type="InterPro" id="IPR001753">
    <property type="entry name" value="Enoyl-CoA_hydra/iso"/>
</dbReference>
<dbReference type="SUPFAM" id="SSF52096">
    <property type="entry name" value="ClpP/crotonase"/>
    <property type="match status" value="1"/>
</dbReference>
<evidence type="ECO:0000256" key="1">
    <source>
        <dbReference type="ARBA" id="ARBA00005254"/>
    </source>
</evidence>
<evidence type="ECO:0000256" key="4">
    <source>
        <dbReference type="RuleBase" id="RU003707"/>
    </source>
</evidence>
<dbReference type="PROSITE" id="PS00166">
    <property type="entry name" value="ENOYL_COA_HYDRATASE"/>
    <property type="match status" value="1"/>
</dbReference>
<dbReference type="OrthoDB" id="2018133at2759"/>